<dbReference type="EMBL" id="VFQC01000001">
    <property type="protein sequence ID" value="TQN32021.1"/>
    <property type="molecule type" value="Genomic_DNA"/>
</dbReference>
<dbReference type="PROSITE" id="PS50164">
    <property type="entry name" value="GIY_YIG"/>
    <property type="match status" value="1"/>
</dbReference>
<dbReference type="InterPro" id="IPR047296">
    <property type="entry name" value="GIY-YIG_UvrC_Cho"/>
</dbReference>
<dbReference type="SMART" id="SM00465">
    <property type="entry name" value="GIYc"/>
    <property type="match status" value="1"/>
</dbReference>
<evidence type="ECO:0000313" key="3">
    <source>
        <dbReference type="EMBL" id="TQN32021.1"/>
    </source>
</evidence>
<dbReference type="RefSeq" id="WP_141923587.1">
    <property type="nucleotide sequence ID" value="NZ_VFQC01000001.1"/>
</dbReference>
<keyword evidence="1" id="KW-0269">Exonuclease</keyword>
<dbReference type="Pfam" id="PF00929">
    <property type="entry name" value="RNase_T"/>
    <property type="match status" value="1"/>
</dbReference>
<dbReference type="AlphaFoldDB" id="A0A543NJI2"/>
<dbReference type="InterPro" id="IPR006054">
    <property type="entry name" value="DnaQ"/>
</dbReference>
<evidence type="ECO:0000256" key="1">
    <source>
        <dbReference type="ARBA" id="ARBA00022839"/>
    </source>
</evidence>
<protein>
    <submittedName>
        <fullName evidence="3">DNA polymerase-3 subunit epsilon</fullName>
    </submittedName>
</protein>
<dbReference type="PANTHER" id="PTHR30562">
    <property type="entry name" value="UVRC/OXIDOREDUCTASE"/>
    <property type="match status" value="1"/>
</dbReference>
<dbReference type="PANTHER" id="PTHR30562:SF1">
    <property type="entry name" value="UVRABC SYSTEM PROTEIN C"/>
    <property type="match status" value="1"/>
</dbReference>
<comment type="caution">
    <text evidence="3">The sequence shown here is derived from an EMBL/GenBank/DDBJ whole genome shotgun (WGS) entry which is preliminary data.</text>
</comment>
<proteinExistence type="predicted"/>
<dbReference type="NCBIfam" id="TIGR00573">
    <property type="entry name" value="dnaq"/>
    <property type="match status" value="1"/>
</dbReference>
<dbReference type="GO" id="GO:0009380">
    <property type="term" value="C:excinuclease repair complex"/>
    <property type="evidence" value="ECO:0007669"/>
    <property type="project" value="TreeGrafter"/>
</dbReference>
<dbReference type="Pfam" id="PF01541">
    <property type="entry name" value="GIY-YIG"/>
    <property type="match status" value="1"/>
</dbReference>
<dbReference type="GO" id="GO:0006289">
    <property type="term" value="P:nucleotide-excision repair"/>
    <property type="evidence" value="ECO:0007669"/>
    <property type="project" value="InterPro"/>
</dbReference>
<accession>A0A543NJI2</accession>
<reference evidence="3 4" key="1">
    <citation type="submission" date="2019-06" db="EMBL/GenBank/DDBJ databases">
        <title>Sequencing the genomes of 1000 actinobacteria strains.</title>
        <authorList>
            <person name="Klenk H.-P."/>
        </authorList>
    </citation>
    <scope>NUCLEOTIDE SEQUENCE [LARGE SCALE GENOMIC DNA]</scope>
    <source>
        <strain evidence="3 4">DSM 45015</strain>
    </source>
</reference>
<dbReference type="GO" id="GO:0006260">
    <property type="term" value="P:DNA replication"/>
    <property type="evidence" value="ECO:0007669"/>
    <property type="project" value="InterPro"/>
</dbReference>
<dbReference type="SMART" id="SM00479">
    <property type="entry name" value="EXOIII"/>
    <property type="match status" value="1"/>
</dbReference>
<keyword evidence="4" id="KW-1185">Reference proteome</keyword>
<dbReference type="InterPro" id="IPR013520">
    <property type="entry name" value="Ribonucl_H"/>
</dbReference>
<dbReference type="NCBIfam" id="NF005907">
    <property type="entry name" value="PRK07883.1-5"/>
    <property type="match status" value="1"/>
</dbReference>
<dbReference type="Proteomes" id="UP000317422">
    <property type="component" value="Unassembled WGS sequence"/>
</dbReference>
<dbReference type="Gene3D" id="3.40.1440.10">
    <property type="entry name" value="GIY-YIG endonuclease"/>
    <property type="match status" value="1"/>
</dbReference>
<dbReference type="InterPro" id="IPR012337">
    <property type="entry name" value="RNaseH-like_sf"/>
</dbReference>
<dbReference type="InterPro" id="IPR036397">
    <property type="entry name" value="RNaseH_sf"/>
</dbReference>
<evidence type="ECO:0000313" key="4">
    <source>
        <dbReference type="Proteomes" id="UP000317422"/>
    </source>
</evidence>
<dbReference type="InterPro" id="IPR050066">
    <property type="entry name" value="UvrABC_protein_C"/>
</dbReference>
<gene>
    <name evidence="3" type="ORF">FHX37_1946</name>
</gene>
<name>A0A543NJI2_9ACTN</name>
<dbReference type="GO" id="GO:0003677">
    <property type="term" value="F:DNA binding"/>
    <property type="evidence" value="ECO:0007669"/>
    <property type="project" value="InterPro"/>
</dbReference>
<dbReference type="InterPro" id="IPR000305">
    <property type="entry name" value="GIY-YIG_endonuc"/>
</dbReference>
<sequence>MTQSQPHVQTSLYDLGTPLSHVTFVVVDLETTGTRPREAGITEIGAVKVRGGEVLGEFTTLTNPRTPVSPNVTMLTGITNAMVASAPPLETVLPEFLEFAELDGDTVLVAHNAPFDVRFLTAACAEHNHRWPRPTVVDTLRIARHTLPRHEVSNHKLTTLASFFGVTEQPVHRALEDARATVGVLHGLFERLGPLGIDTLEELRRFGPKPTQAQRSKRHLARDVPHGPGVYVFVDAAGDTLYVGKSSDVRTRVRSYFTAGETRGRIREMIPRVERVVPIPCATALEADVRELRLIAERKPPYNRRSRAPERTAWLTLTEEERPRLTIVRTSQNDGGPCIGPFSSTREAESVRDMLHPVLRLRRSACQAAREEPEDYATRAAAAREALFTDPAPVVETLFARISELSADLRFEEAATARDQLSAFLSAAARTQRLAALARIPHLVVARPAASGWETHVVRHGRLAGSGVLEPGRDPQAFTDSLVRTAETVPPGVGPVPRASAAETERVLAWLDAPDLRIVEIEGFWTCPVTSAERYRDLTDWRHGGHPTQ</sequence>
<dbReference type="OrthoDB" id="9803913at2"/>
<dbReference type="FunFam" id="3.30.420.10:FF:000045">
    <property type="entry name" value="3'-5' exonuclease DinG"/>
    <property type="match status" value="1"/>
</dbReference>
<keyword evidence="1" id="KW-0378">Hydrolase</keyword>
<dbReference type="SUPFAM" id="SSF53098">
    <property type="entry name" value="Ribonuclease H-like"/>
    <property type="match status" value="1"/>
</dbReference>
<dbReference type="CDD" id="cd10434">
    <property type="entry name" value="GIY-YIG_UvrC_Cho"/>
    <property type="match status" value="1"/>
</dbReference>
<dbReference type="CDD" id="cd06127">
    <property type="entry name" value="DEDDh"/>
    <property type="match status" value="1"/>
</dbReference>
<dbReference type="Gene3D" id="3.30.420.10">
    <property type="entry name" value="Ribonuclease H-like superfamily/Ribonuclease H"/>
    <property type="match status" value="1"/>
</dbReference>
<organism evidence="3 4">
    <name type="scientific">Haloactinospora alba</name>
    <dbReference type="NCBI Taxonomy" id="405555"/>
    <lineage>
        <taxon>Bacteria</taxon>
        <taxon>Bacillati</taxon>
        <taxon>Actinomycetota</taxon>
        <taxon>Actinomycetes</taxon>
        <taxon>Streptosporangiales</taxon>
        <taxon>Nocardiopsidaceae</taxon>
        <taxon>Haloactinospora</taxon>
    </lineage>
</organism>
<dbReference type="GO" id="GO:0004527">
    <property type="term" value="F:exonuclease activity"/>
    <property type="evidence" value="ECO:0007669"/>
    <property type="project" value="UniProtKB-KW"/>
</dbReference>
<dbReference type="InterPro" id="IPR035901">
    <property type="entry name" value="GIY-YIG_endonuc_sf"/>
</dbReference>
<keyword evidence="1" id="KW-0540">Nuclease</keyword>
<feature type="domain" description="GIY-YIG" evidence="2">
    <location>
        <begin position="226"/>
        <end position="304"/>
    </location>
</feature>
<dbReference type="SUPFAM" id="SSF82771">
    <property type="entry name" value="GIY-YIG endonuclease"/>
    <property type="match status" value="1"/>
</dbReference>
<evidence type="ECO:0000259" key="2">
    <source>
        <dbReference type="PROSITE" id="PS50164"/>
    </source>
</evidence>
<dbReference type="GO" id="GO:0003887">
    <property type="term" value="F:DNA-directed DNA polymerase activity"/>
    <property type="evidence" value="ECO:0007669"/>
    <property type="project" value="InterPro"/>
</dbReference>